<gene>
    <name evidence="1" type="ORF">Vbra_21768</name>
</gene>
<accession>A0A0G4FYD9</accession>
<dbReference type="PhylomeDB" id="A0A0G4FYD9"/>
<keyword evidence="2" id="KW-1185">Reference proteome</keyword>
<sequence>MTKVMTVKEFLSREEWRTAIMQELSEREGLQTLVKQLCGERAKEKGVSITAVKTEYIETTLRYTDACRKHLVDYAKDFKDLATMGSSLAEYADITPFHMRRIEEELAEVRFPPAIRLRMARQPPHDESVRESIEGPPVTLCDGNQVSVTDLALSVQGLI</sequence>
<name>A0A0G4FYD9_VITBC</name>
<evidence type="ECO:0000313" key="1">
    <source>
        <dbReference type="EMBL" id="CEM20193.1"/>
    </source>
</evidence>
<dbReference type="AlphaFoldDB" id="A0A0G4FYD9"/>
<organism evidence="1 2">
    <name type="scientific">Vitrella brassicaformis (strain CCMP3155)</name>
    <dbReference type="NCBI Taxonomy" id="1169540"/>
    <lineage>
        <taxon>Eukaryota</taxon>
        <taxon>Sar</taxon>
        <taxon>Alveolata</taxon>
        <taxon>Colpodellida</taxon>
        <taxon>Vitrellaceae</taxon>
        <taxon>Vitrella</taxon>
    </lineage>
</organism>
<proteinExistence type="predicted"/>
<dbReference type="InParanoid" id="A0A0G4FYD9"/>
<dbReference type="VEuPathDB" id="CryptoDB:Vbra_21768"/>
<dbReference type="Proteomes" id="UP000041254">
    <property type="component" value="Unassembled WGS sequence"/>
</dbReference>
<protein>
    <submittedName>
        <fullName evidence="1">Uncharacterized protein</fullName>
    </submittedName>
</protein>
<dbReference type="EMBL" id="CDMY01000521">
    <property type="protein sequence ID" value="CEM20193.1"/>
    <property type="molecule type" value="Genomic_DNA"/>
</dbReference>
<reference evidence="1 2" key="1">
    <citation type="submission" date="2014-11" db="EMBL/GenBank/DDBJ databases">
        <authorList>
            <person name="Zhu J."/>
            <person name="Qi W."/>
            <person name="Song R."/>
        </authorList>
    </citation>
    <scope>NUCLEOTIDE SEQUENCE [LARGE SCALE GENOMIC DNA]</scope>
</reference>
<evidence type="ECO:0000313" key="2">
    <source>
        <dbReference type="Proteomes" id="UP000041254"/>
    </source>
</evidence>